<evidence type="ECO:0000313" key="2">
    <source>
        <dbReference type="Proteomes" id="UP000028700"/>
    </source>
</evidence>
<name>A0A081BIG8_9LACO</name>
<proteinExistence type="predicted"/>
<dbReference type="EMBL" id="BBJM01000013">
    <property type="protein sequence ID" value="GAK47836.1"/>
    <property type="molecule type" value="Genomic_DNA"/>
</dbReference>
<evidence type="ECO:0008006" key="3">
    <source>
        <dbReference type="Google" id="ProtNLM"/>
    </source>
</evidence>
<dbReference type="eggNOG" id="ENOG50344JZ">
    <property type="taxonomic scope" value="Bacteria"/>
</dbReference>
<keyword evidence="2" id="KW-1185">Reference proteome</keyword>
<dbReference type="AlphaFoldDB" id="A0A081BIG8"/>
<gene>
    <name evidence="1" type="ORF">LOSG293_130250</name>
</gene>
<dbReference type="SUPFAM" id="SSF75011">
    <property type="entry name" value="3-carboxy-cis,cis-mucoante lactonizing enzyme"/>
    <property type="match status" value="1"/>
</dbReference>
<reference evidence="1" key="1">
    <citation type="journal article" date="2014" name="Genome Announc.">
        <title>Draft Genome Sequence of Lactobacillus oryzae Strain SG293T.</title>
        <authorList>
            <person name="Tanizawa Y."/>
            <person name="Fujisawa T."/>
            <person name="Mochizuki T."/>
            <person name="Kaminuma E."/>
            <person name="Nakamura Y."/>
            <person name="Tohno M."/>
        </authorList>
    </citation>
    <scope>NUCLEOTIDE SEQUENCE [LARGE SCALE GENOMIC DNA]</scope>
    <source>
        <strain evidence="1">SG293</strain>
    </source>
</reference>
<dbReference type="STRING" id="1291743.LOSG293_130250"/>
<evidence type="ECO:0000313" key="1">
    <source>
        <dbReference type="EMBL" id="GAK47836.1"/>
    </source>
</evidence>
<organism evidence="1 2">
    <name type="scientific">Secundilactobacillus oryzae JCM 18671</name>
    <dbReference type="NCBI Taxonomy" id="1291743"/>
    <lineage>
        <taxon>Bacteria</taxon>
        <taxon>Bacillati</taxon>
        <taxon>Bacillota</taxon>
        <taxon>Bacilli</taxon>
        <taxon>Lactobacillales</taxon>
        <taxon>Lactobacillaceae</taxon>
        <taxon>Secundilactobacillus</taxon>
    </lineage>
</organism>
<protein>
    <recommendedName>
        <fullName evidence="3">Extracellular protein</fullName>
    </recommendedName>
</protein>
<dbReference type="RefSeq" id="WP_235786811.1">
    <property type="nucleotide sequence ID" value="NZ_BBJM01000013.1"/>
</dbReference>
<sequence>MENRNEKMIIGLIGLALGIGLFTTTPVFAKLKTYYQKSSALTSYGGTRKLNNSTVHFVKVPKKYTWISDSATDRRVYSTKGKKVTFNSRYLLPYPGKNNQRWGNSQAIAISKSGFMYIVYCPTNLKNTGRIVRYDLDKLDALDVKNHPQEFQNTYVKKNGAYTAQQLAHQKAIKVGPLFTTGHGSSLAYNRKNRGLYMWIDREKKARVPVSKWGYIAHINVKTLKPDRQIRFKLKKKGTWLNGGHNLTFDNYGNAYFWTNPGNGVNVFKGKISHSKVKFRQTKQVFKHLPGTRIQGMGYNPIRKRLMLVSDDSLASFSSSKLNGRGHLTNVNFNWSAFAPKREFEGVAYGNSSRAYLLVNHNPEVLVSDRSY</sequence>
<accession>A0A081BIG8</accession>
<comment type="caution">
    <text evidence="1">The sequence shown here is derived from an EMBL/GenBank/DDBJ whole genome shotgun (WGS) entry which is preliminary data.</text>
</comment>
<dbReference type="Proteomes" id="UP000028700">
    <property type="component" value="Unassembled WGS sequence"/>
</dbReference>